<dbReference type="Pfam" id="PF13527">
    <property type="entry name" value="Acetyltransf_9"/>
    <property type="match status" value="1"/>
</dbReference>
<dbReference type="PANTHER" id="PTHR37817">
    <property type="entry name" value="N-ACETYLTRANSFERASE EIS"/>
    <property type="match status" value="1"/>
</dbReference>
<dbReference type="PATRIC" id="fig|1265861.3.peg.1175"/>
<dbReference type="InterPro" id="IPR051554">
    <property type="entry name" value="Acetyltransferase_Eis"/>
</dbReference>
<keyword evidence="3" id="KW-1185">Reference proteome</keyword>
<evidence type="ECO:0000313" key="3">
    <source>
        <dbReference type="Proteomes" id="UP000019243"/>
    </source>
</evidence>
<dbReference type="RefSeq" id="WP_035314310.1">
    <property type="nucleotide sequence ID" value="NZ_AODH01000022.1"/>
</dbReference>
<dbReference type="Pfam" id="PF17668">
    <property type="entry name" value="Acetyltransf_17"/>
    <property type="match status" value="1"/>
</dbReference>
<dbReference type="GO" id="GO:0034069">
    <property type="term" value="F:aminoglycoside N-acetyltransferase activity"/>
    <property type="evidence" value="ECO:0007669"/>
    <property type="project" value="TreeGrafter"/>
</dbReference>
<dbReference type="Proteomes" id="UP000019243">
    <property type="component" value="Unassembled WGS sequence"/>
</dbReference>
<dbReference type="EMBL" id="AODH01000022">
    <property type="protein sequence ID" value="EUJ39966.1"/>
    <property type="molecule type" value="Genomic_DNA"/>
</dbReference>
<comment type="caution">
    <text evidence="2">The sequence shown here is derived from an EMBL/GenBank/DDBJ whole genome shotgun (WGS) entry which is preliminary data.</text>
</comment>
<protein>
    <submittedName>
        <fullName evidence="2">N-acetyltransferase GCN5</fullName>
    </submittedName>
</protein>
<dbReference type="InterPro" id="IPR041380">
    <property type="entry name" value="Acetyltransf_17"/>
</dbReference>
<dbReference type="InterPro" id="IPR016181">
    <property type="entry name" value="Acyl_CoA_acyltransferase"/>
</dbReference>
<evidence type="ECO:0000259" key="1">
    <source>
        <dbReference type="PROSITE" id="PS51186"/>
    </source>
</evidence>
<reference evidence="2 3" key="1">
    <citation type="submission" date="2012-12" db="EMBL/GenBank/DDBJ databases">
        <title>Novel taxa of Listeriaceae from agricultural environments in the United States.</title>
        <authorList>
            <person name="den Bakker H.C."/>
            <person name="Allred A."/>
            <person name="Warchocki S."/>
            <person name="Wright E.M."/>
            <person name="Burrell A."/>
            <person name="Nightingale K.K."/>
            <person name="Kephart D."/>
            <person name="Wiedmann M."/>
        </authorList>
    </citation>
    <scope>NUCLEOTIDE SEQUENCE [LARGE SCALE GENOMIC DNA]</scope>
    <source>
        <strain evidence="2 3">FSL F6-1037</strain>
    </source>
</reference>
<dbReference type="InterPro" id="IPR036527">
    <property type="entry name" value="SCP2_sterol-bd_dom_sf"/>
</dbReference>
<dbReference type="InterPro" id="IPR000182">
    <property type="entry name" value="GNAT_dom"/>
</dbReference>
<accession>W7CVS3</accession>
<organism evidence="2 3">
    <name type="scientific">Brochothrix campestris FSL F6-1037</name>
    <dbReference type="NCBI Taxonomy" id="1265861"/>
    <lineage>
        <taxon>Bacteria</taxon>
        <taxon>Bacillati</taxon>
        <taxon>Bacillota</taxon>
        <taxon>Bacilli</taxon>
        <taxon>Bacillales</taxon>
        <taxon>Listeriaceae</taxon>
        <taxon>Brochothrix</taxon>
    </lineage>
</organism>
<dbReference type="InterPro" id="IPR025559">
    <property type="entry name" value="Eis_dom"/>
</dbReference>
<dbReference type="GO" id="GO:0030649">
    <property type="term" value="P:aminoglycoside antibiotic catabolic process"/>
    <property type="evidence" value="ECO:0007669"/>
    <property type="project" value="TreeGrafter"/>
</dbReference>
<gene>
    <name evidence="2" type="ORF">BCAMP_05940</name>
</gene>
<dbReference type="SUPFAM" id="SSF55729">
    <property type="entry name" value="Acyl-CoA N-acyltransferases (Nat)"/>
    <property type="match status" value="1"/>
</dbReference>
<dbReference type="PANTHER" id="PTHR37817:SF1">
    <property type="entry name" value="N-ACETYLTRANSFERASE EIS"/>
    <property type="match status" value="1"/>
</dbReference>
<dbReference type="Pfam" id="PF13530">
    <property type="entry name" value="SCP2_2"/>
    <property type="match status" value="1"/>
</dbReference>
<dbReference type="STRING" id="1265861.BCAMP_05940"/>
<dbReference type="OrthoDB" id="9768284at2"/>
<evidence type="ECO:0000313" key="2">
    <source>
        <dbReference type="EMBL" id="EUJ39966.1"/>
    </source>
</evidence>
<name>W7CVS3_9LIST</name>
<keyword evidence="2" id="KW-0808">Transferase</keyword>
<sequence length="406" mass="47280">MEPKALQHNFELKLVEKTDVTQFNELLRYVFQVTTDDLHTFGWEEEEIRQAKLPVLEQADVIGWYDQTKLISQIAIYPFTVNIFGQQYAMGGITGVGTYPEYARMGLMHDLMISALQKMRENKQFISYLYPYSIPFYRRKGWEIISDKMTFKVKDTQLPKTKDVLGMVERTDCDDPLIFTIYDNFAAQQHGSMIRTQLAWDEYWRWESDEMMAAVYRDTTGTPTGFLFYRLADEVFYLKEMVFLNEEARSGLWNFISAHFSMVNEVQGSTYTDEALAFLLDDSEIKETITPYYMGRIVDLLPFLQQFPFKTLSKVNGSWCFAVEDPLAEWNRQTYELSLLNGTVTVYVSTKQPTTTVTIQTLTTMFLGYKRPTYLKKIGRLNATSAEVQLLESIIPADVPYFSDYF</sequence>
<feature type="domain" description="N-acetyltransferase" evidence="1">
    <location>
        <begin position="10"/>
        <end position="163"/>
    </location>
</feature>
<dbReference type="Gene3D" id="3.30.1050.10">
    <property type="entry name" value="SCP2 sterol-binding domain"/>
    <property type="match status" value="1"/>
</dbReference>
<dbReference type="PROSITE" id="PS51186">
    <property type="entry name" value="GNAT"/>
    <property type="match status" value="1"/>
</dbReference>
<dbReference type="AlphaFoldDB" id="W7CVS3"/>
<dbReference type="SUPFAM" id="SSF55718">
    <property type="entry name" value="SCP-like"/>
    <property type="match status" value="1"/>
</dbReference>
<proteinExistence type="predicted"/>
<dbReference type="Gene3D" id="3.40.630.30">
    <property type="match status" value="2"/>
</dbReference>